<gene>
    <name evidence="3" type="ORF">R2Q92_13475</name>
</gene>
<protein>
    <submittedName>
        <fullName evidence="3">ABC transporter substrate-binding protein</fullName>
    </submittedName>
</protein>
<accession>A0ABU5N9W5</accession>
<feature type="domain" description="SsuA/THI5-like" evidence="2">
    <location>
        <begin position="75"/>
        <end position="268"/>
    </location>
</feature>
<dbReference type="PROSITE" id="PS51257">
    <property type="entry name" value="PROKAR_LIPOPROTEIN"/>
    <property type="match status" value="1"/>
</dbReference>
<name>A0ABU5N9W5_9MICO</name>
<comment type="caution">
    <text evidence="3">The sequence shown here is derived from an EMBL/GenBank/DDBJ whole genome shotgun (WGS) entry which is preliminary data.</text>
</comment>
<feature type="chain" id="PRO_5045726054" evidence="1">
    <location>
        <begin position="30"/>
        <end position="365"/>
    </location>
</feature>
<dbReference type="InterPro" id="IPR027939">
    <property type="entry name" value="NMT1/THI5"/>
</dbReference>
<organism evidence="3 4">
    <name type="scientific">Microbacterium aquimaris</name>
    <dbReference type="NCBI Taxonomy" id="459816"/>
    <lineage>
        <taxon>Bacteria</taxon>
        <taxon>Bacillati</taxon>
        <taxon>Actinomycetota</taxon>
        <taxon>Actinomycetes</taxon>
        <taxon>Micrococcales</taxon>
        <taxon>Microbacteriaceae</taxon>
        <taxon>Microbacterium</taxon>
    </lineage>
</organism>
<keyword evidence="4" id="KW-1185">Reference proteome</keyword>
<dbReference type="Pfam" id="PF09084">
    <property type="entry name" value="NMT1"/>
    <property type="match status" value="1"/>
</dbReference>
<keyword evidence="1" id="KW-0732">Signal</keyword>
<dbReference type="InterPro" id="IPR015168">
    <property type="entry name" value="SsuA/THI5"/>
</dbReference>
<proteinExistence type="predicted"/>
<reference evidence="3 4" key="1">
    <citation type="submission" date="2023-10" db="EMBL/GenBank/DDBJ databases">
        <title>Microbacterium xanthum sp. nov., isolated from seaweed.</title>
        <authorList>
            <person name="Lee S.D."/>
        </authorList>
    </citation>
    <scope>NUCLEOTIDE SEQUENCE [LARGE SCALE GENOMIC DNA]</scope>
    <source>
        <strain evidence="3 4">KCTC 19124</strain>
    </source>
</reference>
<dbReference type="SUPFAM" id="SSF53850">
    <property type="entry name" value="Periplasmic binding protein-like II"/>
    <property type="match status" value="1"/>
</dbReference>
<evidence type="ECO:0000256" key="1">
    <source>
        <dbReference type="SAM" id="SignalP"/>
    </source>
</evidence>
<feature type="signal peptide" evidence="1">
    <location>
        <begin position="1"/>
        <end position="29"/>
    </location>
</feature>
<dbReference type="RefSeq" id="WP_194422801.1">
    <property type="nucleotide sequence ID" value="NZ_BAAAPT010000001.1"/>
</dbReference>
<dbReference type="PANTHER" id="PTHR31528:SF3">
    <property type="entry name" value="THIAMINE BIOSYNTHESIS PROTEIN HI_0357-RELATED"/>
    <property type="match status" value="1"/>
</dbReference>
<evidence type="ECO:0000259" key="2">
    <source>
        <dbReference type="Pfam" id="PF09084"/>
    </source>
</evidence>
<sequence length="365" mass="38488">MTTPQRSTRRLAAASAVGLLFLAGCSSSTDDVDTAEPAGDSDLISAERCEANEAAGPITFLTSFGYVASVGLLDVVTAEETGMFDDLCLDVTIEPGSNNAQLVSAGTAQFAGLGSPSDVLVALDNGADITAIATYGNTPAIMLMTESDVTSLSDLEGTIAGYKGAIPPQISSMLEADGVDASAVEWVSVGYDPTILPQGQVDSLTGYKSNEPLVLASQGYEVTQWDPADYGIESAFNTQIVNNDFAEEHPTAVEDFLRASFAAYAWINESEANLDEALSYAEALSDAGYDLELSAERWHTEVALVEDSQPEGTVLGSQSVEQFTPEADMLVKYDLVTEAPDVEAAIQTQFVDALYEDGVLIWPAP</sequence>
<dbReference type="Proteomes" id="UP001291912">
    <property type="component" value="Unassembled WGS sequence"/>
</dbReference>
<dbReference type="EMBL" id="JAWJYN010000003">
    <property type="protein sequence ID" value="MDZ8162842.1"/>
    <property type="molecule type" value="Genomic_DNA"/>
</dbReference>
<dbReference type="PANTHER" id="PTHR31528">
    <property type="entry name" value="4-AMINO-5-HYDROXYMETHYL-2-METHYLPYRIMIDINE PHOSPHATE SYNTHASE THI11-RELATED"/>
    <property type="match status" value="1"/>
</dbReference>
<evidence type="ECO:0000313" key="3">
    <source>
        <dbReference type="EMBL" id="MDZ8162842.1"/>
    </source>
</evidence>
<evidence type="ECO:0000313" key="4">
    <source>
        <dbReference type="Proteomes" id="UP001291912"/>
    </source>
</evidence>
<dbReference type="Gene3D" id="3.40.190.10">
    <property type="entry name" value="Periplasmic binding protein-like II"/>
    <property type="match status" value="2"/>
</dbReference>